<comment type="caution">
    <text evidence="2">The sequence shown here is derived from an EMBL/GenBank/DDBJ whole genome shotgun (WGS) entry which is preliminary data.</text>
</comment>
<accession>A0A9Q3JHM2</accession>
<dbReference type="AlphaFoldDB" id="A0A9Q3JHM2"/>
<dbReference type="Proteomes" id="UP000765509">
    <property type="component" value="Unassembled WGS sequence"/>
</dbReference>
<organism evidence="2 3">
    <name type="scientific">Austropuccinia psidii MF-1</name>
    <dbReference type="NCBI Taxonomy" id="1389203"/>
    <lineage>
        <taxon>Eukaryota</taxon>
        <taxon>Fungi</taxon>
        <taxon>Dikarya</taxon>
        <taxon>Basidiomycota</taxon>
        <taxon>Pucciniomycotina</taxon>
        <taxon>Pucciniomycetes</taxon>
        <taxon>Pucciniales</taxon>
        <taxon>Sphaerophragmiaceae</taxon>
        <taxon>Austropuccinia</taxon>
    </lineage>
</organism>
<evidence type="ECO:0000313" key="3">
    <source>
        <dbReference type="Proteomes" id="UP000765509"/>
    </source>
</evidence>
<sequence length="171" mass="20203">MPDYEEGNWRQLKKDLIAQWGRVEPERRYRKDSLMKLFSQTQEDGGIGSLSQYKGFMGEYETIVTYLLRYRYIPQDNVLHEDLFDCLSADIKGAISKEMIKDNFMVRAEGGGYLIPPMRTLKKYIEQELEARILVTKRFLSSRDKERNVTENKNKAHFKEEDFPGINEDFN</sequence>
<evidence type="ECO:0000256" key="1">
    <source>
        <dbReference type="SAM" id="MobiDB-lite"/>
    </source>
</evidence>
<keyword evidence="3" id="KW-1185">Reference proteome</keyword>
<name>A0A9Q3JHM2_9BASI</name>
<feature type="region of interest" description="Disordered" evidence="1">
    <location>
        <begin position="150"/>
        <end position="171"/>
    </location>
</feature>
<reference evidence="2" key="1">
    <citation type="submission" date="2021-03" db="EMBL/GenBank/DDBJ databases">
        <title>Draft genome sequence of rust myrtle Austropuccinia psidii MF-1, a brazilian biotype.</title>
        <authorList>
            <person name="Quecine M.C."/>
            <person name="Pachon D.M.R."/>
            <person name="Bonatelli M.L."/>
            <person name="Correr F.H."/>
            <person name="Franceschini L.M."/>
            <person name="Leite T.F."/>
            <person name="Margarido G.R.A."/>
            <person name="Almeida C.A."/>
            <person name="Ferrarezi J.A."/>
            <person name="Labate C.A."/>
        </authorList>
    </citation>
    <scope>NUCLEOTIDE SEQUENCE</scope>
    <source>
        <strain evidence="2">MF-1</strain>
    </source>
</reference>
<evidence type="ECO:0000313" key="2">
    <source>
        <dbReference type="EMBL" id="MBW0563408.1"/>
    </source>
</evidence>
<protein>
    <submittedName>
        <fullName evidence="2">Uncharacterized protein</fullName>
    </submittedName>
</protein>
<proteinExistence type="predicted"/>
<feature type="compositionally biased region" description="Basic and acidic residues" evidence="1">
    <location>
        <begin position="150"/>
        <end position="162"/>
    </location>
</feature>
<gene>
    <name evidence="2" type="ORF">O181_103123</name>
</gene>
<dbReference type="EMBL" id="AVOT02074175">
    <property type="protein sequence ID" value="MBW0563408.1"/>
    <property type="molecule type" value="Genomic_DNA"/>
</dbReference>